<dbReference type="Proteomes" id="UP000248214">
    <property type="component" value="Unassembled WGS sequence"/>
</dbReference>
<evidence type="ECO:0000256" key="1">
    <source>
        <dbReference type="SAM" id="MobiDB-lite"/>
    </source>
</evidence>
<organism evidence="3 4">
    <name type="scientific">Salipaludibacillus keqinensis</name>
    <dbReference type="NCBI Taxonomy" id="2045207"/>
    <lineage>
        <taxon>Bacteria</taxon>
        <taxon>Bacillati</taxon>
        <taxon>Bacillota</taxon>
        <taxon>Bacilli</taxon>
        <taxon>Bacillales</taxon>
        <taxon>Bacillaceae</taxon>
    </lineage>
</organism>
<dbReference type="AlphaFoldDB" id="A0A323TKA9"/>
<proteinExistence type="predicted"/>
<name>A0A323TKA9_9BACI</name>
<sequence>MTNMAPSSIRRYLAKLINAGWIDQRSNPKIKWDRTKQYRVNLIQIQKDLNQIGLYLEGYKVEIPLEVDPAEDDQDLIQHEANEVSNEELPFSDEERTYEDEPTEESTEDSPKEPSSIPYAEIITYLNEQTDKNFKPSVRKTQEKIRARWQEKHRLQDFQKVIDTKTAQWINDPSMNKFLRPETLFGTKFEAYLNEGDTSKESAFDLYVKGLE</sequence>
<feature type="region of interest" description="Disordered" evidence="1">
    <location>
        <begin position="82"/>
        <end position="117"/>
    </location>
</feature>
<gene>
    <name evidence="3" type="ORF">CR194_04995</name>
</gene>
<dbReference type="InterPro" id="IPR011741">
    <property type="entry name" value="Phg_2220_C"/>
</dbReference>
<keyword evidence="4" id="KW-1185">Reference proteome</keyword>
<evidence type="ECO:0000259" key="2">
    <source>
        <dbReference type="Pfam" id="PF09524"/>
    </source>
</evidence>
<evidence type="ECO:0000313" key="4">
    <source>
        <dbReference type="Proteomes" id="UP000248214"/>
    </source>
</evidence>
<dbReference type="EMBL" id="PDOD01000001">
    <property type="protein sequence ID" value="PYZ95348.1"/>
    <property type="molecule type" value="Genomic_DNA"/>
</dbReference>
<feature type="domain" description="Phage conserved hypothetical protein C-terminal" evidence="2">
    <location>
        <begin position="122"/>
        <end position="194"/>
    </location>
</feature>
<feature type="compositionally biased region" description="Acidic residues" evidence="1">
    <location>
        <begin position="90"/>
        <end position="108"/>
    </location>
</feature>
<protein>
    <recommendedName>
        <fullName evidence="2">Phage conserved hypothetical protein C-terminal domain-containing protein</fullName>
    </recommendedName>
</protein>
<comment type="caution">
    <text evidence="3">The sequence shown here is derived from an EMBL/GenBank/DDBJ whole genome shotgun (WGS) entry which is preliminary data.</text>
</comment>
<dbReference type="Pfam" id="PF09524">
    <property type="entry name" value="Phg_2220_C"/>
    <property type="match status" value="1"/>
</dbReference>
<dbReference type="OrthoDB" id="1258529at2"/>
<dbReference type="NCBIfam" id="TIGR02220">
    <property type="entry name" value="phg_TIGR02220"/>
    <property type="match status" value="1"/>
</dbReference>
<reference evidence="3 4" key="1">
    <citation type="submission" date="2017-10" db="EMBL/GenBank/DDBJ databases">
        <title>Bacillus sp. nov., a halophilic bacterium isolated from a Keqin Lake.</title>
        <authorList>
            <person name="Wang H."/>
        </authorList>
    </citation>
    <scope>NUCLEOTIDE SEQUENCE [LARGE SCALE GENOMIC DNA]</scope>
    <source>
        <strain evidence="3 4">KQ-12</strain>
    </source>
</reference>
<evidence type="ECO:0000313" key="3">
    <source>
        <dbReference type="EMBL" id="PYZ95348.1"/>
    </source>
</evidence>
<accession>A0A323TKA9</accession>